<evidence type="ECO:0000256" key="7">
    <source>
        <dbReference type="ARBA" id="ARBA00022679"/>
    </source>
</evidence>
<evidence type="ECO:0000256" key="11">
    <source>
        <dbReference type="ARBA" id="ARBA00022989"/>
    </source>
</evidence>
<dbReference type="Proteomes" id="UP000005408">
    <property type="component" value="Unassembled WGS sequence"/>
</dbReference>
<evidence type="ECO:0000256" key="8">
    <source>
        <dbReference type="ARBA" id="ARBA00022692"/>
    </source>
</evidence>
<comment type="subcellular location">
    <subcellularLocation>
        <location evidence="2">Golgi apparatus membrane</location>
        <topology evidence="2">Single-pass type II membrane protein</topology>
    </subcellularLocation>
</comment>
<evidence type="ECO:0000256" key="10">
    <source>
        <dbReference type="ARBA" id="ARBA00022968"/>
    </source>
</evidence>
<dbReference type="Pfam" id="PF13896">
    <property type="entry name" value="Glyco_transf_49"/>
    <property type="match status" value="1"/>
</dbReference>
<organism evidence="22 23">
    <name type="scientific">Magallana gigas</name>
    <name type="common">Pacific oyster</name>
    <name type="synonym">Crassostrea gigas</name>
    <dbReference type="NCBI Taxonomy" id="29159"/>
    <lineage>
        <taxon>Eukaryota</taxon>
        <taxon>Metazoa</taxon>
        <taxon>Spiralia</taxon>
        <taxon>Lophotrochozoa</taxon>
        <taxon>Mollusca</taxon>
        <taxon>Bivalvia</taxon>
        <taxon>Autobranchia</taxon>
        <taxon>Pteriomorphia</taxon>
        <taxon>Ostreida</taxon>
        <taxon>Ostreoidea</taxon>
        <taxon>Ostreidae</taxon>
        <taxon>Magallana</taxon>
    </lineage>
</organism>
<dbReference type="PANTHER" id="PTHR46420:SF1">
    <property type="entry name" value="BETA-1,4-GLUCURONYLTRANSFERASE 1"/>
    <property type="match status" value="1"/>
</dbReference>
<dbReference type="EnsemblMetazoa" id="G12447.2">
    <property type="protein sequence ID" value="G12447.2:cds"/>
    <property type="gene ID" value="G12447"/>
</dbReference>
<evidence type="ECO:0000256" key="9">
    <source>
        <dbReference type="ARBA" id="ARBA00022723"/>
    </source>
</evidence>
<evidence type="ECO:0000256" key="1">
    <source>
        <dbReference type="ARBA" id="ARBA00001936"/>
    </source>
</evidence>
<evidence type="ECO:0000313" key="22">
    <source>
        <dbReference type="EnsemblMetazoa" id="G12447.2:cds"/>
    </source>
</evidence>
<proteinExistence type="inferred from homology"/>
<comment type="catalytic activity">
    <reaction evidence="20">
        <text>3-O-[beta-D-Xyl-(1-&gt;4)-Rib-ol-P-Rib-ol-P-3-beta-D-GalNAc-(1-&gt;3)-beta-D-GlcNAc-(1-&gt;4)-(O-6-P-alpha-D-Man)]-Thr-[protein] + UDP-alpha-D-glucuronate = 3-O-[beta-D-GlcA-(1-&gt;3)-beta-D-Xyl-(1-&gt;4)-Rib-ol-P-Rib-ol-P-3-beta-D-GalNAc-(1-&gt;3)-beta-D-GlcNAc-(1-&gt;4)-(O-6-P-alpha-D-Man)]-Thr-[protein] + UDP + H(+)</text>
        <dbReference type="Rhea" id="RHEA:46860"/>
        <dbReference type="Rhea" id="RHEA-COMP:15023"/>
        <dbReference type="Rhea" id="RHEA-COMP:17482"/>
        <dbReference type="ChEBI" id="CHEBI:15378"/>
        <dbReference type="ChEBI" id="CHEBI:58052"/>
        <dbReference type="ChEBI" id="CHEBI:58223"/>
        <dbReference type="ChEBI" id="CHEBI:142405"/>
        <dbReference type="ChEBI" id="CHEBI:177336"/>
    </reaction>
</comment>
<comment type="similarity">
    <text evidence="4">Belongs to the glycosyltransferase 49 family.</text>
</comment>
<keyword evidence="11 21" id="KW-1133">Transmembrane helix</keyword>
<evidence type="ECO:0000256" key="20">
    <source>
        <dbReference type="ARBA" id="ARBA00047852"/>
    </source>
</evidence>
<dbReference type="OrthoDB" id="9974378at2759"/>
<evidence type="ECO:0000256" key="13">
    <source>
        <dbReference type="ARBA" id="ARBA00023136"/>
    </source>
</evidence>
<keyword evidence="14" id="KW-0325">Glycoprotein</keyword>
<keyword evidence="8 21" id="KW-0812">Transmembrane</keyword>
<keyword evidence="15" id="KW-0464">Manganese</keyword>
<evidence type="ECO:0000256" key="4">
    <source>
        <dbReference type="ARBA" id="ARBA00008539"/>
    </source>
</evidence>
<protein>
    <recommendedName>
        <fullName evidence="5">Beta-1,4-glucuronyltransferase 1</fullName>
    </recommendedName>
    <alternativeName>
        <fullName evidence="16">I-beta-1,3-N-acetylglucosaminyltransferase</fullName>
    </alternativeName>
    <alternativeName>
        <fullName evidence="19">N-acetyllactosaminide beta-1,3-N-acetylglucosaminyltransferase</fullName>
    </alternativeName>
    <alternativeName>
        <fullName evidence="17">Poly-N-acetyllactosamine extension enzyme</fullName>
    </alternativeName>
    <alternativeName>
        <fullName evidence="18">UDP-GlcNAc:betaGal beta-1,3-N-acetylglucosaminyltransferase 1</fullName>
    </alternativeName>
</protein>
<dbReference type="OMA" id="SGQYRIY"/>
<keyword evidence="23" id="KW-1185">Reference proteome</keyword>
<dbReference type="InterPro" id="IPR043189">
    <property type="entry name" value="B4GAT1"/>
</dbReference>
<sequence>MKPKCFVSIQKAIVFMVLLVIFLQVFHIYLMLQEGNPIVGERNHISGWDQIMRKIRDACVTDSSGYYFILPDILGSRKSQSSGTHDVAVATHTTSNNLQNLVQLNERWQGQISISVLTQSHDAEYALYLIWRLHECHEDIQRKVIFHLVFPVWSHKDIINTTPHEIHCDKKLSMKAHYENFEIGELQYPHNILRNLALKMVTASFVLVMDIDLLPSANLSSSFQADIINSKIASNQTAYVVPVFETGEGDNIPSTKEDLLTDRNIQPFYINVCPKCQNQTNYKKWKYLRKSDKLQLAFELQWKYPFEPFFIASKSSLPLYQERFKQYGFNRVSQICEMHVAGFNFSVLNNAFLVHKGYKMKNKFYSQKDVDHHENRQRYEEFKKVLESSYPDSKRKC</sequence>
<feature type="transmembrane region" description="Helical" evidence="21">
    <location>
        <begin position="12"/>
        <end position="32"/>
    </location>
</feature>
<dbReference type="GO" id="GO:0046872">
    <property type="term" value="F:metal ion binding"/>
    <property type="evidence" value="ECO:0007669"/>
    <property type="project" value="UniProtKB-KW"/>
</dbReference>
<evidence type="ECO:0000256" key="17">
    <source>
        <dbReference type="ARBA" id="ARBA00032175"/>
    </source>
</evidence>
<evidence type="ECO:0000313" key="23">
    <source>
        <dbReference type="Proteomes" id="UP000005408"/>
    </source>
</evidence>
<evidence type="ECO:0000256" key="14">
    <source>
        <dbReference type="ARBA" id="ARBA00023180"/>
    </source>
</evidence>
<name>A0A8W8I5C9_MAGGI</name>
<evidence type="ECO:0000256" key="15">
    <source>
        <dbReference type="ARBA" id="ARBA00023211"/>
    </source>
</evidence>
<evidence type="ECO:0000256" key="5">
    <source>
        <dbReference type="ARBA" id="ARBA00017962"/>
    </source>
</evidence>
<evidence type="ECO:0000256" key="16">
    <source>
        <dbReference type="ARBA" id="ARBA00030723"/>
    </source>
</evidence>
<keyword evidence="12" id="KW-0333">Golgi apparatus</keyword>
<keyword evidence="13 21" id="KW-0472">Membrane</keyword>
<evidence type="ECO:0000256" key="6">
    <source>
        <dbReference type="ARBA" id="ARBA00022676"/>
    </source>
</evidence>
<evidence type="ECO:0000256" key="21">
    <source>
        <dbReference type="SAM" id="Phobius"/>
    </source>
</evidence>
<keyword evidence="10" id="KW-0735">Signal-anchor</keyword>
<keyword evidence="6" id="KW-0328">Glycosyltransferase</keyword>
<comment type="cofactor">
    <cofactor evidence="1">
        <name>Mn(2+)</name>
        <dbReference type="ChEBI" id="CHEBI:29035"/>
    </cofactor>
</comment>
<comment type="pathway">
    <text evidence="3">Protein modification; protein glycosylation.</text>
</comment>
<evidence type="ECO:0000256" key="3">
    <source>
        <dbReference type="ARBA" id="ARBA00004922"/>
    </source>
</evidence>
<keyword evidence="7" id="KW-0808">Transferase</keyword>
<evidence type="ECO:0000256" key="18">
    <source>
        <dbReference type="ARBA" id="ARBA00032181"/>
    </source>
</evidence>
<dbReference type="GO" id="GO:0000139">
    <property type="term" value="C:Golgi membrane"/>
    <property type="evidence" value="ECO:0007669"/>
    <property type="project" value="UniProtKB-SubCell"/>
</dbReference>
<evidence type="ECO:0000256" key="12">
    <source>
        <dbReference type="ARBA" id="ARBA00023034"/>
    </source>
</evidence>
<accession>A0A8W8I5C9</accession>
<evidence type="ECO:0000256" key="19">
    <source>
        <dbReference type="ARBA" id="ARBA00033291"/>
    </source>
</evidence>
<dbReference type="PANTHER" id="PTHR46420">
    <property type="entry name" value="BETA-1,4-GLUCURONYLTRANSFERASE 1"/>
    <property type="match status" value="1"/>
</dbReference>
<dbReference type="GO" id="GO:0015020">
    <property type="term" value="F:glucuronosyltransferase activity"/>
    <property type="evidence" value="ECO:0007669"/>
    <property type="project" value="InterPro"/>
</dbReference>
<dbReference type="GO" id="GO:0035269">
    <property type="term" value="P:protein O-linked glycosylation via mannose"/>
    <property type="evidence" value="ECO:0007669"/>
    <property type="project" value="TreeGrafter"/>
</dbReference>
<reference evidence="22" key="1">
    <citation type="submission" date="2022-08" db="UniProtKB">
        <authorList>
            <consortium name="EnsemblMetazoa"/>
        </authorList>
    </citation>
    <scope>IDENTIFICATION</scope>
    <source>
        <strain evidence="22">05x7-T-G4-1.051#20</strain>
    </source>
</reference>
<keyword evidence="9" id="KW-0479">Metal-binding</keyword>
<dbReference type="EnsemblMetazoa" id="G12447.1">
    <property type="protein sequence ID" value="G12447.1:cds"/>
    <property type="gene ID" value="G12447"/>
</dbReference>
<evidence type="ECO:0000256" key="2">
    <source>
        <dbReference type="ARBA" id="ARBA00004323"/>
    </source>
</evidence>
<dbReference type="AlphaFoldDB" id="A0A8W8I5C9"/>